<evidence type="ECO:0000256" key="1">
    <source>
        <dbReference type="SAM" id="Phobius"/>
    </source>
</evidence>
<keyword evidence="1" id="KW-0472">Membrane</keyword>
<reference evidence="2 3" key="1">
    <citation type="submission" date="2015-08" db="EMBL/GenBank/DDBJ databases">
        <authorList>
            <person name="Babu N.S."/>
            <person name="Beckwith C.J."/>
            <person name="Beseler K.G."/>
            <person name="Brison A."/>
            <person name="Carone J.V."/>
            <person name="Caskin T.P."/>
            <person name="Diamond M."/>
            <person name="Durham M.E."/>
            <person name="Foxe J.M."/>
            <person name="Go M."/>
            <person name="Henderson B.A."/>
            <person name="Jones I.B."/>
            <person name="McGettigan J.A."/>
            <person name="Micheletti S.J."/>
            <person name="Nasrallah M.E."/>
            <person name="Ortiz D."/>
            <person name="Piller C.R."/>
            <person name="Privatt S.R."/>
            <person name="Schneider S.L."/>
            <person name="Sharp S."/>
            <person name="Smith T.C."/>
            <person name="Stanton J.D."/>
            <person name="Ullery H.E."/>
            <person name="Wilson R.J."/>
            <person name="Serrano M.G."/>
            <person name="Buck G."/>
            <person name="Lee V."/>
            <person name="Wang Y."/>
            <person name="Carvalho R."/>
            <person name="Voegtly L."/>
            <person name="Shi R."/>
            <person name="Duckworth R."/>
            <person name="Johnson A."/>
            <person name="Loviza R."/>
            <person name="Walstead R."/>
            <person name="Shah Z."/>
            <person name="Kiflezghi M."/>
            <person name="Wade K."/>
            <person name="Ball S.L."/>
            <person name="Bradley K.W."/>
            <person name="Asai D.J."/>
            <person name="Bowman C.A."/>
            <person name="Russell D.A."/>
            <person name="Pope W.H."/>
            <person name="Jacobs-Sera D."/>
            <person name="Hendrix R.W."/>
            <person name="Hatfull G.F."/>
        </authorList>
    </citation>
    <scope>NUCLEOTIDE SEQUENCE [LARGE SCALE GENOMIC DNA]</scope>
    <source>
        <strain evidence="2 3">PUDD_83A45</strain>
    </source>
</reference>
<dbReference type="AlphaFoldDB" id="A0A0K1RE45"/>
<feature type="transmembrane region" description="Helical" evidence="1">
    <location>
        <begin position="34"/>
        <end position="59"/>
    </location>
</feature>
<keyword evidence="1" id="KW-0812">Transmembrane</keyword>
<dbReference type="STRING" id="156976.AK829_10435"/>
<dbReference type="PATRIC" id="fig|156976.3.peg.2103"/>
<name>A0A0K1RE45_9CORY</name>
<keyword evidence="3" id="KW-1185">Reference proteome</keyword>
<dbReference type="KEGG" id="crie:AK829_10435"/>
<evidence type="ECO:0000313" key="3">
    <source>
        <dbReference type="Proteomes" id="UP000060016"/>
    </source>
</evidence>
<evidence type="ECO:0000313" key="2">
    <source>
        <dbReference type="EMBL" id="AKV59476.1"/>
    </source>
</evidence>
<dbReference type="EMBL" id="CP012342">
    <property type="protein sequence ID" value="AKV59476.1"/>
    <property type="molecule type" value="Genomic_DNA"/>
</dbReference>
<evidence type="ECO:0008006" key="4">
    <source>
        <dbReference type="Google" id="ProtNLM"/>
    </source>
</evidence>
<proteinExistence type="predicted"/>
<protein>
    <recommendedName>
        <fullName evidence="4">DUF2759 domain-containing protein</fullName>
    </recommendedName>
</protein>
<feature type="transmembrane region" description="Helical" evidence="1">
    <location>
        <begin position="6"/>
        <end position="27"/>
    </location>
</feature>
<gene>
    <name evidence="2" type="ORF">AK829_10435</name>
</gene>
<dbReference type="RefSeq" id="WP_052205767.1">
    <property type="nucleotide sequence ID" value="NZ_CALUAC010000013.1"/>
</dbReference>
<organism evidence="2 3">
    <name type="scientific">Corynebacterium riegelii</name>
    <dbReference type="NCBI Taxonomy" id="156976"/>
    <lineage>
        <taxon>Bacteria</taxon>
        <taxon>Bacillati</taxon>
        <taxon>Actinomycetota</taxon>
        <taxon>Actinomycetes</taxon>
        <taxon>Mycobacteriales</taxon>
        <taxon>Corynebacteriaceae</taxon>
        <taxon>Corynebacterium</taxon>
    </lineage>
</organism>
<keyword evidence="1" id="KW-1133">Transmembrane helix</keyword>
<sequence>MLNATTIAGIVSIAVAFILFLGAFYFTTQKRTTLAIALGIAAFLFMTVIPVSLAVFGAAPNPGG</sequence>
<dbReference type="Proteomes" id="UP000060016">
    <property type="component" value="Chromosome"/>
</dbReference>
<accession>A0A0K1RE45</accession>